<dbReference type="InterPro" id="IPR023606">
    <property type="entry name" value="CoA-Trfase_III_dom_1_sf"/>
</dbReference>
<dbReference type="PANTHER" id="PTHR48207:SF4">
    <property type="entry name" value="BLL6097 PROTEIN"/>
    <property type="match status" value="1"/>
</dbReference>
<dbReference type="AlphaFoldDB" id="A0A7G5IDR6"/>
<dbReference type="Proteomes" id="UP000515292">
    <property type="component" value="Chromosome"/>
</dbReference>
<dbReference type="InterPro" id="IPR044855">
    <property type="entry name" value="CoA-Trfase_III_dom3_sf"/>
</dbReference>
<protein>
    <submittedName>
        <fullName evidence="2">CoA transferase</fullName>
    </submittedName>
</protein>
<accession>A0A7G5IDR6</accession>
<dbReference type="InterPro" id="IPR003673">
    <property type="entry name" value="CoA-Trfase_fam_III"/>
</dbReference>
<gene>
    <name evidence="2" type="ORF">H3309_08710</name>
</gene>
<dbReference type="Gene3D" id="3.30.1540.10">
    <property type="entry name" value="formyl-coa transferase, domain 3"/>
    <property type="match status" value="1"/>
</dbReference>
<dbReference type="EMBL" id="CP059851">
    <property type="protein sequence ID" value="QMW21508.1"/>
    <property type="molecule type" value="Genomic_DNA"/>
</dbReference>
<dbReference type="Gene3D" id="3.40.50.10540">
    <property type="entry name" value="Crotonobetainyl-coa:carnitine coa-transferase, domain 1"/>
    <property type="match status" value="1"/>
</dbReference>
<sequence>MGPLEGVKVLDLSQIVSGPMAAAMLGDQGAEVIKLESPGGDPVRTVGARKGNMSAIFISVNRGKKGRTLDLKNPADHAEFERLVAWADVLIENFRPGAMERLGYGYARCAAINPRLIYASITGFGADGPYANLRAYDPVVQAASGIAASQAGADGNPALVQSLVADKVTALTMAQAITAALFARERSGVGQHVQVAMLDAALAFNWPESMYNHAFVEPADPFPEYGTLTRLWPAKDGFVSMAAIQDSEFAAMCEALGHPESLSDPAYATMAGRFGNLARLLPAMAAEVGRRTRAELMAGFVAAGAVGCTANSRAEVLADPQVRHNELIVEVDQGAHGPVRVVRHAARFSATPARSPTPAPLLGEHN</sequence>
<name>A0A7G5IDR6_9SPHN</name>
<evidence type="ECO:0000313" key="2">
    <source>
        <dbReference type="EMBL" id="QMW21508.1"/>
    </source>
</evidence>
<dbReference type="InterPro" id="IPR050483">
    <property type="entry name" value="CoA-transferase_III_domain"/>
</dbReference>
<dbReference type="RefSeq" id="WP_182294357.1">
    <property type="nucleotide sequence ID" value="NZ_CP059851.1"/>
</dbReference>
<dbReference type="SUPFAM" id="SSF89796">
    <property type="entry name" value="CoA-transferase family III (CaiB/BaiF)"/>
    <property type="match status" value="1"/>
</dbReference>
<reference evidence="2 3" key="1">
    <citation type="submission" date="2020-07" db="EMBL/GenBank/DDBJ databases">
        <title>Complete genome sequence for Sandaracinobacter sp. M6.</title>
        <authorList>
            <person name="Tang Y."/>
            <person name="Liu Q."/>
            <person name="Guo Z."/>
            <person name="Lei P."/>
            <person name="Huang B."/>
        </authorList>
    </citation>
    <scope>NUCLEOTIDE SEQUENCE [LARGE SCALE GENOMIC DNA]</scope>
    <source>
        <strain evidence="2 3">M6</strain>
    </source>
</reference>
<dbReference type="KEGG" id="sand:H3309_08710"/>
<dbReference type="GO" id="GO:0008410">
    <property type="term" value="F:CoA-transferase activity"/>
    <property type="evidence" value="ECO:0007669"/>
    <property type="project" value="TreeGrafter"/>
</dbReference>
<keyword evidence="3" id="KW-1185">Reference proteome</keyword>
<dbReference type="Pfam" id="PF02515">
    <property type="entry name" value="CoA_transf_3"/>
    <property type="match status" value="1"/>
</dbReference>
<dbReference type="PANTHER" id="PTHR48207">
    <property type="entry name" value="SUCCINATE--HYDROXYMETHYLGLUTARATE COA-TRANSFERASE"/>
    <property type="match status" value="1"/>
</dbReference>
<keyword evidence="1 2" id="KW-0808">Transferase</keyword>
<evidence type="ECO:0000313" key="3">
    <source>
        <dbReference type="Proteomes" id="UP000515292"/>
    </source>
</evidence>
<evidence type="ECO:0000256" key="1">
    <source>
        <dbReference type="ARBA" id="ARBA00022679"/>
    </source>
</evidence>
<organism evidence="2 3">
    <name type="scientific">Sandaracinobacteroides saxicola</name>
    <dbReference type="NCBI Taxonomy" id="2759707"/>
    <lineage>
        <taxon>Bacteria</taxon>
        <taxon>Pseudomonadati</taxon>
        <taxon>Pseudomonadota</taxon>
        <taxon>Alphaproteobacteria</taxon>
        <taxon>Sphingomonadales</taxon>
        <taxon>Sphingosinicellaceae</taxon>
        <taxon>Sandaracinobacteroides</taxon>
    </lineage>
</organism>
<proteinExistence type="predicted"/>